<reference evidence="2" key="1">
    <citation type="journal article" date="2023" name="Mol. Ecol. Resour.">
        <title>Chromosome-level genome assembly of a triploid poplar Populus alba 'Berolinensis'.</title>
        <authorList>
            <person name="Chen S."/>
            <person name="Yu Y."/>
            <person name="Wang X."/>
            <person name="Wang S."/>
            <person name="Zhang T."/>
            <person name="Zhou Y."/>
            <person name="He R."/>
            <person name="Meng N."/>
            <person name="Wang Y."/>
            <person name="Liu W."/>
            <person name="Liu Z."/>
            <person name="Liu J."/>
            <person name="Guo Q."/>
            <person name="Huang H."/>
            <person name="Sederoff R.R."/>
            <person name="Wang G."/>
            <person name="Qu G."/>
            <person name="Chen S."/>
        </authorList>
    </citation>
    <scope>NUCLEOTIDE SEQUENCE</scope>
    <source>
        <strain evidence="2">SC-2020</strain>
    </source>
</reference>
<dbReference type="Proteomes" id="UP001164929">
    <property type="component" value="Chromosome 12"/>
</dbReference>
<gene>
    <name evidence="2" type="ORF">NC653_028592</name>
</gene>
<evidence type="ECO:0000313" key="2">
    <source>
        <dbReference type="EMBL" id="KAJ6976499.1"/>
    </source>
</evidence>
<evidence type="ECO:0000256" key="1">
    <source>
        <dbReference type="SAM" id="MobiDB-lite"/>
    </source>
</evidence>
<comment type="caution">
    <text evidence="2">The sequence shown here is derived from an EMBL/GenBank/DDBJ whole genome shotgun (WGS) entry which is preliminary data.</text>
</comment>
<evidence type="ECO:0000313" key="3">
    <source>
        <dbReference type="Proteomes" id="UP001164929"/>
    </source>
</evidence>
<organism evidence="2 3">
    <name type="scientific">Populus alba x Populus x berolinensis</name>
    <dbReference type="NCBI Taxonomy" id="444605"/>
    <lineage>
        <taxon>Eukaryota</taxon>
        <taxon>Viridiplantae</taxon>
        <taxon>Streptophyta</taxon>
        <taxon>Embryophyta</taxon>
        <taxon>Tracheophyta</taxon>
        <taxon>Spermatophyta</taxon>
        <taxon>Magnoliopsida</taxon>
        <taxon>eudicotyledons</taxon>
        <taxon>Gunneridae</taxon>
        <taxon>Pentapetalae</taxon>
        <taxon>rosids</taxon>
        <taxon>fabids</taxon>
        <taxon>Malpighiales</taxon>
        <taxon>Salicaceae</taxon>
        <taxon>Saliceae</taxon>
        <taxon>Populus</taxon>
    </lineage>
</organism>
<proteinExistence type="predicted"/>
<protein>
    <submittedName>
        <fullName evidence="2">Uncharacterized protein</fullName>
    </submittedName>
</protein>
<dbReference type="AlphaFoldDB" id="A0AAD6M186"/>
<feature type="compositionally biased region" description="Polar residues" evidence="1">
    <location>
        <begin position="1"/>
        <end position="17"/>
    </location>
</feature>
<name>A0AAD6M186_9ROSI</name>
<sequence>MHPSRTGNLYTPYSAQGVTPRRSKN</sequence>
<accession>A0AAD6M186</accession>
<feature type="region of interest" description="Disordered" evidence="1">
    <location>
        <begin position="1"/>
        <end position="25"/>
    </location>
</feature>
<keyword evidence="3" id="KW-1185">Reference proteome</keyword>
<dbReference type="EMBL" id="JAQIZT010000012">
    <property type="protein sequence ID" value="KAJ6976499.1"/>
    <property type="molecule type" value="Genomic_DNA"/>
</dbReference>